<dbReference type="AlphaFoldDB" id="A0A8H6FSP0"/>
<dbReference type="GO" id="GO:0016829">
    <property type="term" value="F:lyase activity"/>
    <property type="evidence" value="ECO:0007669"/>
    <property type="project" value="InterPro"/>
</dbReference>
<feature type="transmembrane region" description="Helical" evidence="6">
    <location>
        <begin position="20"/>
        <end position="42"/>
    </location>
</feature>
<evidence type="ECO:0000256" key="2">
    <source>
        <dbReference type="ARBA" id="ARBA00006757"/>
    </source>
</evidence>
<proteinExistence type="inferred from homology"/>
<name>A0A8H6FSP0_9LECA</name>
<evidence type="ECO:0000256" key="6">
    <source>
        <dbReference type="SAM" id="Phobius"/>
    </source>
</evidence>
<dbReference type="GeneID" id="59289459"/>
<sequence length="239" mass="27229">MPFHLPLSPLDRRNQPPVYYLQVQDALILISSFLWTVAYALYVRQAFRDKSYGMPLLCLWANIAWEFLFGVVAPTSAAQTIAFVPWLLIDVAIVYTTWRFGPDQWKRSPLVANNMGWIVTSGTILMTGLFWSFIKTVGVEAASFYIGYGDQLLISITSVAQLMSRNNTSGHSLGIWFYRASGTCLTILLFAWRYWHYADSYPRVAQPTTLFLFVGSEVVDSIYPMVYVFLEKKAKKKGT</sequence>
<feature type="transmembrane region" description="Helical" evidence="6">
    <location>
        <begin position="176"/>
        <end position="195"/>
    </location>
</feature>
<dbReference type="RefSeq" id="XP_037163380.1">
    <property type="nucleotide sequence ID" value="XM_037309703.1"/>
</dbReference>
<feature type="transmembrane region" description="Helical" evidence="6">
    <location>
        <begin position="110"/>
        <end position="133"/>
    </location>
</feature>
<keyword evidence="5 6" id="KW-0472">Membrane</keyword>
<accession>A0A8H6FSP0</accession>
<dbReference type="EMBL" id="JACCJC010000033">
    <property type="protein sequence ID" value="KAF6233973.1"/>
    <property type="molecule type" value="Genomic_DNA"/>
</dbReference>
<comment type="similarity">
    <text evidence="2">Belongs to the paxB family.</text>
</comment>
<dbReference type="Pfam" id="PF25129">
    <property type="entry name" value="Pyr4-TMTC"/>
    <property type="match status" value="1"/>
</dbReference>
<dbReference type="Proteomes" id="UP000578531">
    <property type="component" value="Unassembled WGS sequence"/>
</dbReference>
<evidence type="ECO:0000256" key="5">
    <source>
        <dbReference type="ARBA" id="ARBA00023136"/>
    </source>
</evidence>
<dbReference type="PANTHER" id="PTHR42038:SF2">
    <property type="entry name" value="TERPENE CYCLASE AUSL"/>
    <property type="match status" value="1"/>
</dbReference>
<gene>
    <name evidence="7" type="ORF">HO173_007803</name>
</gene>
<evidence type="ECO:0000256" key="4">
    <source>
        <dbReference type="ARBA" id="ARBA00022989"/>
    </source>
</evidence>
<dbReference type="OrthoDB" id="5294024at2759"/>
<comment type="subcellular location">
    <subcellularLocation>
        <location evidence="1">Membrane</location>
        <topology evidence="1">Multi-pass membrane protein</topology>
    </subcellularLocation>
</comment>
<keyword evidence="4 6" id="KW-1133">Transmembrane helix</keyword>
<organism evidence="7 8">
    <name type="scientific">Letharia columbiana</name>
    <dbReference type="NCBI Taxonomy" id="112416"/>
    <lineage>
        <taxon>Eukaryota</taxon>
        <taxon>Fungi</taxon>
        <taxon>Dikarya</taxon>
        <taxon>Ascomycota</taxon>
        <taxon>Pezizomycotina</taxon>
        <taxon>Lecanoromycetes</taxon>
        <taxon>OSLEUM clade</taxon>
        <taxon>Lecanoromycetidae</taxon>
        <taxon>Lecanorales</taxon>
        <taxon>Lecanorineae</taxon>
        <taxon>Parmeliaceae</taxon>
        <taxon>Letharia</taxon>
    </lineage>
</organism>
<comment type="caution">
    <text evidence="7">The sequence shown here is derived from an EMBL/GenBank/DDBJ whole genome shotgun (WGS) entry which is preliminary data.</text>
</comment>
<feature type="transmembrane region" description="Helical" evidence="6">
    <location>
        <begin position="54"/>
        <end position="73"/>
    </location>
</feature>
<feature type="transmembrane region" description="Helical" evidence="6">
    <location>
        <begin position="79"/>
        <end position="98"/>
    </location>
</feature>
<dbReference type="PANTHER" id="PTHR42038">
    <property type="match status" value="1"/>
</dbReference>
<evidence type="ECO:0008006" key="9">
    <source>
        <dbReference type="Google" id="ProtNLM"/>
    </source>
</evidence>
<dbReference type="GO" id="GO:0016020">
    <property type="term" value="C:membrane"/>
    <property type="evidence" value="ECO:0007669"/>
    <property type="project" value="UniProtKB-SubCell"/>
</dbReference>
<keyword evidence="8" id="KW-1185">Reference proteome</keyword>
<reference evidence="7 8" key="1">
    <citation type="journal article" date="2020" name="Genomics">
        <title>Complete, high-quality genomes from long-read metagenomic sequencing of two wolf lichen thalli reveals enigmatic genome architecture.</title>
        <authorList>
            <person name="McKenzie S.K."/>
            <person name="Walston R.F."/>
            <person name="Allen J.L."/>
        </authorList>
    </citation>
    <scope>NUCLEOTIDE SEQUENCE [LARGE SCALE GENOMIC DNA]</scope>
    <source>
        <strain evidence="7">WasteWater2</strain>
    </source>
</reference>
<dbReference type="InterPro" id="IPR039020">
    <property type="entry name" value="PaxB-like"/>
</dbReference>
<keyword evidence="3 6" id="KW-0812">Transmembrane</keyword>
<feature type="transmembrane region" description="Helical" evidence="6">
    <location>
        <begin position="145"/>
        <end position="164"/>
    </location>
</feature>
<evidence type="ECO:0000313" key="7">
    <source>
        <dbReference type="EMBL" id="KAF6233973.1"/>
    </source>
</evidence>
<evidence type="ECO:0000256" key="3">
    <source>
        <dbReference type="ARBA" id="ARBA00022692"/>
    </source>
</evidence>
<evidence type="ECO:0000256" key="1">
    <source>
        <dbReference type="ARBA" id="ARBA00004141"/>
    </source>
</evidence>
<evidence type="ECO:0000313" key="8">
    <source>
        <dbReference type="Proteomes" id="UP000578531"/>
    </source>
</evidence>
<feature type="transmembrane region" description="Helical" evidence="6">
    <location>
        <begin position="210"/>
        <end position="230"/>
    </location>
</feature>
<protein>
    <recommendedName>
        <fullName evidence="9">Integral membrane protein</fullName>
    </recommendedName>
</protein>